<evidence type="ECO:0000313" key="3">
    <source>
        <dbReference type="EMBL" id="GGA16392.1"/>
    </source>
</evidence>
<accession>A0A8J2TYI0</accession>
<reference evidence="3" key="1">
    <citation type="journal article" date="2014" name="Int. J. Syst. Evol. Microbiol.">
        <title>Complete genome sequence of Corynebacterium casei LMG S-19264T (=DSM 44701T), isolated from a smear-ripened cheese.</title>
        <authorList>
            <consortium name="US DOE Joint Genome Institute (JGI-PGF)"/>
            <person name="Walter F."/>
            <person name="Albersmeier A."/>
            <person name="Kalinowski J."/>
            <person name="Ruckert C."/>
        </authorList>
    </citation>
    <scope>NUCLEOTIDE SEQUENCE</scope>
    <source>
        <strain evidence="3">CGMCC 1.12785</strain>
    </source>
</reference>
<dbReference type="AlphaFoldDB" id="A0A8J2TYI0"/>
<name>A0A8J2TYI0_9MICO</name>
<dbReference type="PANTHER" id="PTHR24321">
    <property type="entry name" value="DEHYDROGENASES, SHORT CHAIN"/>
    <property type="match status" value="1"/>
</dbReference>
<dbReference type="InterPro" id="IPR020904">
    <property type="entry name" value="Sc_DH/Rdtase_CS"/>
</dbReference>
<evidence type="ECO:0000256" key="1">
    <source>
        <dbReference type="ARBA" id="ARBA00006484"/>
    </source>
</evidence>
<evidence type="ECO:0000313" key="4">
    <source>
        <dbReference type="Proteomes" id="UP000616114"/>
    </source>
</evidence>
<dbReference type="FunFam" id="3.40.50.720:FF:000084">
    <property type="entry name" value="Short-chain dehydrogenase reductase"/>
    <property type="match status" value="1"/>
</dbReference>
<protein>
    <submittedName>
        <fullName evidence="3">3-oxoacyl-ACP reductase</fullName>
    </submittedName>
</protein>
<dbReference type="InterPro" id="IPR036291">
    <property type="entry name" value="NAD(P)-bd_dom_sf"/>
</dbReference>
<dbReference type="GO" id="GO:0016491">
    <property type="term" value="F:oxidoreductase activity"/>
    <property type="evidence" value="ECO:0007669"/>
    <property type="project" value="UniProtKB-KW"/>
</dbReference>
<keyword evidence="2" id="KW-0560">Oxidoreductase</keyword>
<dbReference type="PANTHER" id="PTHR24321:SF8">
    <property type="entry name" value="ESTRADIOL 17-BETA-DEHYDROGENASE 8-RELATED"/>
    <property type="match status" value="1"/>
</dbReference>
<comment type="caution">
    <text evidence="3">The sequence shown here is derived from an EMBL/GenBank/DDBJ whole genome shotgun (WGS) entry which is preliminary data.</text>
</comment>
<keyword evidence="4" id="KW-1185">Reference proteome</keyword>
<dbReference type="PROSITE" id="PS00061">
    <property type="entry name" value="ADH_SHORT"/>
    <property type="match status" value="1"/>
</dbReference>
<sequence>MTQHEQGAVIVTGAASGMGLATAREFLARGRHVIGIDLAGADAVPATGDAGSYTPVAADVRSREILAAAVEAALGPAESIDVVANVAGVYPPSTLETYDEAIYRHIFDVNVLGVLNVIAACRPRLTGGAAVVNIASVDAFEVSPGQLLYGASKAAVVMLTKSLALELAPARIRVNGVAPGWIATPGTAATDRMKAAAGGIPLGRVGQPEEVARWIALLADGDLAGFMTGETVVLSGGDVLR</sequence>
<evidence type="ECO:0000256" key="2">
    <source>
        <dbReference type="ARBA" id="ARBA00023002"/>
    </source>
</evidence>
<reference evidence="3" key="2">
    <citation type="submission" date="2020-09" db="EMBL/GenBank/DDBJ databases">
        <authorList>
            <person name="Sun Q."/>
            <person name="Zhou Y."/>
        </authorList>
    </citation>
    <scope>NUCLEOTIDE SEQUENCE</scope>
    <source>
        <strain evidence="3">CGMCC 1.12785</strain>
    </source>
</reference>
<dbReference type="RefSeq" id="WP_188550697.1">
    <property type="nucleotide sequence ID" value="NZ_BMFY01000007.1"/>
</dbReference>
<gene>
    <name evidence="3" type="ORF">GCM10011333_19360</name>
</gene>
<dbReference type="SUPFAM" id="SSF51735">
    <property type="entry name" value="NAD(P)-binding Rossmann-fold domains"/>
    <property type="match status" value="1"/>
</dbReference>
<organism evidence="3 4">
    <name type="scientific">Sediminivirga luteola</name>
    <dbReference type="NCBI Taxonomy" id="1774748"/>
    <lineage>
        <taxon>Bacteria</taxon>
        <taxon>Bacillati</taxon>
        <taxon>Actinomycetota</taxon>
        <taxon>Actinomycetes</taxon>
        <taxon>Micrococcales</taxon>
        <taxon>Brevibacteriaceae</taxon>
        <taxon>Sediminivirga</taxon>
    </lineage>
</organism>
<dbReference type="PRINTS" id="PR00081">
    <property type="entry name" value="GDHRDH"/>
</dbReference>
<dbReference type="EMBL" id="BMFY01000007">
    <property type="protein sequence ID" value="GGA16392.1"/>
    <property type="molecule type" value="Genomic_DNA"/>
</dbReference>
<dbReference type="PRINTS" id="PR00080">
    <property type="entry name" value="SDRFAMILY"/>
</dbReference>
<dbReference type="Proteomes" id="UP000616114">
    <property type="component" value="Unassembled WGS sequence"/>
</dbReference>
<dbReference type="Gene3D" id="3.40.50.720">
    <property type="entry name" value="NAD(P)-binding Rossmann-like Domain"/>
    <property type="match status" value="1"/>
</dbReference>
<dbReference type="InterPro" id="IPR002347">
    <property type="entry name" value="SDR_fam"/>
</dbReference>
<proteinExistence type="inferred from homology"/>
<comment type="similarity">
    <text evidence="1">Belongs to the short-chain dehydrogenases/reductases (SDR) family.</text>
</comment>
<dbReference type="Pfam" id="PF13561">
    <property type="entry name" value="adh_short_C2"/>
    <property type="match status" value="1"/>
</dbReference>
<dbReference type="CDD" id="cd05233">
    <property type="entry name" value="SDR_c"/>
    <property type="match status" value="1"/>
</dbReference>